<gene>
    <name evidence="1" type="ORF">RNJ44_00306</name>
</gene>
<dbReference type="Proteomes" id="UP001623330">
    <property type="component" value="Unassembled WGS sequence"/>
</dbReference>
<name>A0ABR4NTQ2_9SACH</name>
<keyword evidence="2" id="KW-1185">Reference proteome</keyword>
<sequence length="222" mass="26387">MSKNGLTITTKNAIINSQYTFIKNKEPYRLTRAASRSLDDAEFLRATFRRFMRLRPFVSNRAMVRETYTDYVHYKYRDEKYILKRSLVLDEHKPIDATEDFSRIEILNTLDFVFKASCFIPEGPSVKYQSARDNTMCRQILKNILTAEYEKGKNIRKLPISPQYTFRKKLEHLKYSNDYIEETMGKINEKGKLKADSMIKQYLYGEFDRNLILLNELIKTRL</sequence>
<protein>
    <submittedName>
        <fullName evidence="1">Increased recombination centers protein 19</fullName>
    </submittedName>
</protein>
<proteinExistence type="predicted"/>
<comment type="caution">
    <text evidence="1">The sequence shown here is derived from an EMBL/GenBank/DDBJ whole genome shotgun (WGS) entry which is preliminary data.</text>
</comment>
<accession>A0ABR4NTQ2</accession>
<evidence type="ECO:0000313" key="1">
    <source>
        <dbReference type="EMBL" id="KAL3231771.1"/>
    </source>
</evidence>
<evidence type="ECO:0000313" key="2">
    <source>
        <dbReference type="Proteomes" id="UP001623330"/>
    </source>
</evidence>
<dbReference type="EMBL" id="JBEVYD010000006">
    <property type="protein sequence ID" value="KAL3231771.1"/>
    <property type="molecule type" value="Genomic_DNA"/>
</dbReference>
<reference evidence="1 2" key="1">
    <citation type="submission" date="2024-05" db="EMBL/GenBank/DDBJ databases">
        <title>Long read based assembly of the Candida bracarensis genome reveals expanded adhesin content.</title>
        <authorList>
            <person name="Marcet-Houben M."/>
            <person name="Ksiezopolska E."/>
            <person name="Gabaldon T."/>
        </authorList>
    </citation>
    <scope>NUCLEOTIDE SEQUENCE [LARGE SCALE GENOMIC DNA]</scope>
    <source>
        <strain evidence="1 2">CBM6</strain>
    </source>
</reference>
<organism evidence="1 2">
    <name type="scientific">Nakaseomyces bracarensis</name>
    <dbReference type="NCBI Taxonomy" id="273131"/>
    <lineage>
        <taxon>Eukaryota</taxon>
        <taxon>Fungi</taxon>
        <taxon>Dikarya</taxon>
        <taxon>Ascomycota</taxon>
        <taxon>Saccharomycotina</taxon>
        <taxon>Saccharomycetes</taxon>
        <taxon>Saccharomycetales</taxon>
        <taxon>Saccharomycetaceae</taxon>
        <taxon>Nakaseomyces</taxon>
    </lineage>
</organism>